<gene>
    <name evidence="1" type="ORF">PQR66_20755</name>
</gene>
<evidence type="ECO:0000313" key="1">
    <source>
        <dbReference type="EMBL" id="MFL9885485.1"/>
    </source>
</evidence>
<reference evidence="1 2" key="1">
    <citation type="journal article" date="2024" name="Chem. Sci.">
        <title>Discovery of megapolipeptins by genome mining of a Burkholderiales bacteria collection.</title>
        <authorList>
            <person name="Paulo B.S."/>
            <person name="Recchia M.J.J."/>
            <person name="Lee S."/>
            <person name="Fergusson C.H."/>
            <person name="Romanowski S.B."/>
            <person name="Hernandez A."/>
            <person name="Krull N."/>
            <person name="Liu D.Y."/>
            <person name="Cavanagh H."/>
            <person name="Bos A."/>
            <person name="Gray C.A."/>
            <person name="Murphy B.T."/>
            <person name="Linington R.G."/>
            <person name="Eustaquio A.S."/>
        </authorList>
    </citation>
    <scope>NUCLEOTIDE SEQUENCE [LARGE SCALE GENOMIC DNA]</scope>
    <source>
        <strain evidence="1 2">RL16-012-BIC-B</strain>
    </source>
</reference>
<comment type="caution">
    <text evidence="1">The sequence shown here is derived from an EMBL/GenBank/DDBJ whole genome shotgun (WGS) entry which is preliminary data.</text>
</comment>
<proteinExistence type="predicted"/>
<dbReference type="RefSeq" id="WP_408329495.1">
    <property type="nucleotide sequence ID" value="NZ_JAQQFH010000010.1"/>
</dbReference>
<organism evidence="1 2">
    <name type="scientific">Paraburkholderia agricolaris</name>
    <dbReference type="NCBI Taxonomy" id="2152888"/>
    <lineage>
        <taxon>Bacteria</taxon>
        <taxon>Pseudomonadati</taxon>
        <taxon>Pseudomonadota</taxon>
        <taxon>Betaproteobacteria</taxon>
        <taxon>Burkholderiales</taxon>
        <taxon>Burkholderiaceae</taxon>
        <taxon>Paraburkholderia</taxon>
    </lineage>
</organism>
<evidence type="ECO:0000313" key="2">
    <source>
        <dbReference type="Proteomes" id="UP001629249"/>
    </source>
</evidence>
<keyword evidence="2" id="KW-1185">Reference proteome</keyword>
<sequence>MSRPLSAKEHALLKFLIEANEPLYGDRTNQWKTQVETCLVREIDSPYFLAMIHEEKIEKAGCDSITLGYELVGVDQGVPVLIYAVAMKTPSDYFIDIFNVDRLDGEPLVNYPEAGDGLMIVERNKRVGGADLRHLYGKSGS</sequence>
<dbReference type="Proteomes" id="UP001629249">
    <property type="component" value="Unassembled WGS sequence"/>
</dbReference>
<protein>
    <submittedName>
        <fullName evidence="1">Uncharacterized protein</fullName>
    </submittedName>
</protein>
<name>A0ABW8ZS52_9BURK</name>
<dbReference type="EMBL" id="JAQQFN010000016">
    <property type="protein sequence ID" value="MFL9885485.1"/>
    <property type="molecule type" value="Genomic_DNA"/>
</dbReference>
<accession>A0ABW8ZS52</accession>